<feature type="region of interest" description="Disordered" evidence="7">
    <location>
        <begin position="108"/>
        <end position="127"/>
    </location>
</feature>
<reference evidence="10" key="1">
    <citation type="journal article" date="2016" name="Proc. Natl. Acad. Sci. U.S.A.">
        <title>Comparative genomics of biotechnologically important yeasts.</title>
        <authorList>
            <person name="Riley R."/>
            <person name="Haridas S."/>
            <person name="Wolfe K.H."/>
            <person name="Lopes M.R."/>
            <person name="Hittinger C.T."/>
            <person name="Goeker M."/>
            <person name="Salamov A.A."/>
            <person name="Wisecaver J.H."/>
            <person name="Long T.M."/>
            <person name="Calvey C.H."/>
            <person name="Aerts A.L."/>
            <person name="Barry K.W."/>
            <person name="Choi C."/>
            <person name="Clum A."/>
            <person name="Coughlan A.Y."/>
            <person name="Deshpande S."/>
            <person name="Douglass A.P."/>
            <person name="Hanson S.J."/>
            <person name="Klenk H.-P."/>
            <person name="LaButti K.M."/>
            <person name="Lapidus A."/>
            <person name="Lindquist E.A."/>
            <person name="Lipzen A.M."/>
            <person name="Meier-Kolthoff J.P."/>
            <person name="Ohm R.A."/>
            <person name="Otillar R.P."/>
            <person name="Pangilinan J.L."/>
            <person name="Peng Y."/>
            <person name="Rokas A."/>
            <person name="Rosa C.A."/>
            <person name="Scheuner C."/>
            <person name="Sibirny A.A."/>
            <person name="Slot J.C."/>
            <person name="Stielow J.B."/>
            <person name="Sun H."/>
            <person name="Kurtzman C.P."/>
            <person name="Blackwell M."/>
            <person name="Grigoriev I.V."/>
            <person name="Jeffries T.W."/>
        </authorList>
    </citation>
    <scope>NUCLEOTIDE SEQUENCE [LARGE SCALE GENOMIC DNA]</scope>
    <source>
        <strain evidence="10">NRRL Y-1626</strain>
    </source>
</reference>
<comment type="caution">
    <text evidence="9">The sequence shown here is derived from an EMBL/GenBank/DDBJ whole genome shotgun (WGS) entry which is preliminary data.</text>
</comment>
<dbReference type="GO" id="GO:0005634">
    <property type="term" value="C:nucleus"/>
    <property type="evidence" value="ECO:0007669"/>
    <property type="project" value="UniProtKB-SubCell"/>
</dbReference>
<feature type="domain" description="Inner centromere protein ARK-binding" evidence="8">
    <location>
        <begin position="78"/>
        <end position="132"/>
    </location>
</feature>
<keyword evidence="4" id="KW-0963">Cytoplasm</keyword>
<comment type="similarity">
    <text evidence="3">Belongs to the INCENP family.</text>
</comment>
<gene>
    <name evidence="9" type="ORF">HANVADRAFT_3753</name>
</gene>
<dbReference type="EMBL" id="LXPE01000103">
    <property type="protein sequence ID" value="OBA25440.1"/>
    <property type="molecule type" value="Genomic_DNA"/>
</dbReference>
<dbReference type="AlphaFoldDB" id="A0A1B7T9Q7"/>
<accession>A0A1B7T9Q7</accession>
<name>A0A1B7T9Q7_9ASCO</name>
<evidence type="ECO:0000313" key="10">
    <source>
        <dbReference type="Proteomes" id="UP000092321"/>
    </source>
</evidence>
<feature type="region of interest" description="Disordered" evidence="7">
    <location>
        <begin position="59"/>
        <end position="101"/>
    </location>
</feature>
<feature type="region of interest" description="Disordered" evidence="7">
    <location>
        <begin position="1"/>
        <end position="47"/>
    </location>
</feature>
<protein>
    <recommendedName>
        <fullName evidence="8">Inner centromere protein ARK-binding domain-containing protein</fullName>
    </recommendedName>
</protein>
<dbReference type="Pfam" id="PF03941">
    <property type="entry name" value="INCENP_ARK-bind"/>
    <property type="match status" value="1"/>
</dbReference>
<evidence type="ECO:0000256" key="4">
    <source>
        <dbReference type="ARBA" id="ARBA00022490"/>
    </source>
</evidence>
<feature type="compositionally biased region" description="Polar residues" evidence="7">
    <location>
        <begin position="28"/>
        <end position="47"/>
    </location>
</feature>
<proteinExistence type="inferred from homology"/>
<sequence length="139" mass="15922">DLNGIADLQSKQPLTDENLNVEKDKENNIATENINKSEPSNFKSPSKMNSVLYDIDFKDHRMRVDDTPPKGPDESLPEINSESETEESPQKNAKKHLQPWATESSLLSLIRQQQRDRTKDPFKIFGPIDDVDKLDEMLK</sequence>
<evidence type="ECO:0000256" key="6">
    <source>
        <dbReference type="ARBA" id="ARBA00023242"/>
    </source>
</evidence>
<feature type="compositionally biased region" description="Polar residues" evidence="7">
    <location>
        <begin position="9"/>
        <end position="18"/>
    </location>
</feature>
<evidence type="ECO:0000256" key="2">
    <source>
        <dbReference type="ARBA" id="ARBA00004186"/>
    </source>
</evidence>
<evidence type="ECO:0000256" key="5">
    <source>
        <dbReference type="ARBA" id="ARBA00023212"/>
    </source>
</evidence>
<comment type="subcellular location">
    <subcellularLocation>
        <location evidence="2">Cytoplasm</location>
        <location evidence="2">Cytoskeleton</location>
        <location evidence="2">Spindle</location>
    </subcellularLocation>
    <subcellularLocation>
        <location evidence="1">Nucleus</location>
    </subcellularLocation>
</comment>
<dbReference type="OrthoDB" id="6123at2759"/>
<evidence type="ECO:0000259" key="8">
    <source>
        <dbReference type="Pfam" id="PF03941"/>
    </source>
</evidence>
<evidence type="ECO:0000256" key="3">
    <source>
        <dbReference type="ARBA" id="ARBA00010042"/>
    </source>
</evidence>
<keyword evidence="5" id="KW-0206">Cytoskeleton</keyword>
<evidence type="ECO:0000256" key="1">
    <source>
        <dbReference type="ARBA" id="ARBA00004123"/>
    </source>
</evidence>
<evidence type="ECO:0000256" key="7">
    <source>
        <dbReference type="SAM" id="MobiDB-lite"/>
    </source>
</evidence>
<evidence type="ECO:0000313" key="9">
    <source>
        <dbReference type="EMBL" id="OBA25440.1"/>
    </source>
</evidence>
<feature type="compositionally biased region" description="Basic and acidic residues" evidence="7">
    <location>
        <begin position="113"/>
        <end position="122"/>
    </location>
</feature>
<dbReference type="InterPro" id="IPR005635">
    <property type="entry name" value="Inner_centromere_prot_ARK-bd"/>
</dbReference>
<keyword evidence="6" id="KW-0539">Nucleus</keyword>
<organism evidence="9 10">
    <name type="scientific">Hanseniaspora valbyensis NRRL Y-1626</name>
    <dbReference type="NCBI Taxonomy" id="766949"/>
    <lineage>
        <taxon>Eukaryota</taxon>
        <taxon>Fungi</taxon>
        <taxon>Dikarya</taxon>
        <taxon>Ascomycota</taxon>
        <taxon>Saccharomycotina</taxon>
        <taxon>Saccharomycetes</taxon>
        <taxon>Saccharomycodales</taxon>
        <taxon>Saccharomycodaceae</taxon>
        <taxon>Hanseniaspora</taxon>
    </lineage>
</organism>
<keyword evidence="10" id="KW-1185">Reference proteome</keyword>
<feature type="non-terminal residue" evidence="9">
    <location>
        <position position="1"/>
    </location>
</feature>
<feature type="compositionally biased region" description="Basic and acidic residues" evidence="7">
    <location>
        <begin position="59"/>
        <end position="73"/>
    </location>
</feature>
<dbReference type="GO" id="GO:0005819">
    <property type="term" value="C:spindle"/>
    <property type="evidence" value="ECO:0007669"/>
    <property type="project" value="UniProtKB-SubCell"/>
</dbReference>
<dbReference type="Proteomes" id="UP000092321">
    <property type="component" value="Unassembled WGS sequence"/>
</dbReference>